<proteinExistence type="predicted"/>
<evidence type="ECO:0000313" key="2">
    <source>
        <dbReference type="EMBL" id="TVO77091.1"/>
    </source>
</evidence>
<reference evidence="2 3" key="1">
    <citation type="submission" date="2019-07" db="EMBL/GenBank/DDBJ databases">
        <title>The pathways for chlorine oxyanion respiration interact through the shared metabolite chlorate.</title>
        <authorList>
            <person name="Barnum T.P."/>
            <person name="Cheng Y."/>
            <person name="Hill K.A."/>
            <person name="Lucas L.N."/>
            <person name="Carlson H.K."/>
            <person name="Coates J.D."/>
        </authorList>
    </citation>
    <scope>NUCLEOTIDE SEQUENCE [LARGE SCALE GENOMIC DNA]</scope>
    <source>
        <strain evidence="2 3">BK-1</strain>
    </source>
</reference>
<organism evidence="2 3">
    <name type="scientific">Sedimenticola selenatireducens</name>
    <dbReference type="NCBI Taxonomy" id="191960"/>
    <lineage>
        <taxon>Bacteria</taxon>
        <taxon>Pseudomonadati</taxon>
        <taxon>Pseudomonadota</taxon>
        <taxon>Gammaproteobacteria</taxon>
        <taxon>Chromatiales</taxon>
        <taxon>Sedimenticolaceae</taxon>
        <taxon>Sedimenticola</taxon>
    </lineage>
</organism>
<dbReference type="AlphaFoldDB" id="A0A557SI59"/>
<keyword evidence="3" id="KW-1185">Reference proteome</keyword>
<name>A0A557SI59_9GAMM</name>
<gene>
    <name evidence="2" type="ORF">FHP88_06630</name>
</gene>
<feature type="transmembrane region" description="Helical" evidence="1">
    <location>
        <begin position="7"/>
        <end position="25"/>
    </location>
</feature>
<protein>
    <submittedName>
        <fullName evidence="2">Uncharacterized protein</fullName>
    </submittedName>
</protein>
<dbReference type="RefSeq" id="WP_144358220.1">
    <property type="nucleotide sequence ID" value="NZ_VMNH01000005.1"/>
</dbReference>
<keyword evidence="1" id="KW-1133">Transmembrane helix</keyword>
<dbReference type="EMBL" id="VMNH01000005">
    <property type="protein sequence ID" value="TVO77091.1"/>
    <property type="molecule type" value="Genomic_DNA"/>
</dbReference>
<sequence length="107" mass="12321">MIIKPSLRLGGTYMLVSAYAIYSFLKNSTEGVWLIGLLIVGLVFIVYVNLPRQIRITDKEAIFEYRMRKPRVVYFKKVLGVNTKGLEMFHGRIVFKGGGWSDILNYK</sequence>
<evidence type="ECO:0000256" key="1">
    <source>
        <dbReference type="SAM" id="Phobius"/>
    </source>
</evidence>
<keyword evidence="1" id="KW-0472">Membrane</keyword>
<evidence type="ECO:0000313" key="3">
    <source>
        <dbReference type="Proteomes" id="UP000316649"/>
    </source>
</evidence>
<dbReference type="Proteomes" id="UP000316649">
    <property type="component" value="Unassembled WGS sequence"/>
</dbReference>
<keyword evidence="1" id="KW-0812">Transmembrane</keyword>
<accession>A0A557SI59</accession>
<feature type="transmembrane region" description="Helical" evidence="1">
    <location>
        <begin position="31"/>
        <end position="50"/>
    </location>
</feature>
<comment type="caution">
    <text evidence="2">The sequence shown here is derived from an EMBL/GenBank/DDBJ whole genome shotgun (WGS) entry which is preliminary data.</text>
</comment>